<feature type="compositionally biased region" description="Low complexity" evidence="1">
    <location>
        <begin position="1"/>
        <end position="14"/>
    </location>
</feature>
<protein>
    <submittedName>
        <fullName evidence="2">Uncharacterized protein</fullName>
    </submittedName>
</protein>
<dbReference type="Proteomes" id="UP000429607">
    <property type="component" value="Unassembled WGS sequence"/>
</dbReference>
<name>A0A6A3G226_9STRA</name>
<organism evidence="2 4">
    <name type="scientific">Phytophthora rubi</name>
    <dbReference type="NCBI Taxonomy" id="129364"/>
    <lineage>
        <taxon>Eukaryota</taxon>
        <taxon>Sar</taxon>
        <taxon>Stramenopiles</taxon>
        <taxon>Oomycota</taxon>
        <taxon>Peronosporomycetes</taxon>
        <taxon>Peronosporales</taxon>
        <taxon>Peronosporaceae</taxon>
        <taxon>Phytophthora</taxon>
    </lineage>
</organism>
<gene>
    <name evidence="2" type="ORF">PR001_g34048</name>
    <name evidence="3" type="ORF">PR003_g34696</name>
</gene>
<comment type="caution">
    <text evidence="2">The sequence shown here is derived from an EMBL/GenBank/DDBJ whole genome shotgun (WGS) entry which is preliminary data.</text>
</comment>
<feature type="region of interest" description="Disordered" evidence="1">
    <location>
        <begin position="1"/>
        <end position="23"/>
    </location>
</feature>
<sequence length="110" mass="12487">METTATSNATPTTTPKKRKDSVRFTDETDAALLTEVLAHNPERCADILDEFAARIRASERGSGFAESHAELDDLLANVAELREEEEAHQEEKKQLRDKRKEDDERAETMR</sequence>
<evidence type="ECO:0000313" key="3">
    <source>
        <dbReference type="EMBL" id="KAE9259661.1"/>
    </source>
</evidence>
<dbReference type="EMBL" id="QXFT01012072">
    <property type="protein sequence ID" value="KAE9259661.1"/>
    <property type="molecule type" value="Genomic_DNA"/>
</dbReference>
<evidence type="ECO:0000313" key="4">
    <source>
        <dbReference type="Proteomes" id="UP000429607"/>
    </source>
</evidence>
<feature type="region of interest" description="Disordered" evidence="1">
    <location>
        <begin position="83"/>
        <end position="110"/>
    </location>
</feature>
<evidence type="ECO:0000256" key="1">
    <source>
        <dbReference type="SAM" id="MobiDB-lite"/>
    </source>
</evidence>
<evidence type="ECO:0000313" key="2">
    <source>
        <dbReference type="EMBL" id="KAE8950687.1"/>
    </source>
</evidence>
<accession>A0A6A3G226</accession>
<proteinExistence type="predicted"/>
<dbReference type="Proteomes" id="UP000434957">
    <property type="component" value="Unassembled WGS sequence"/>
</dbReference>
<dbReference type="AlphaFoldDB" id="A0A6A3G226"/>
<evidence type="ECO:0000313" key="5">
    <source>
        <dbReference type="Proteomes" id="UP000434957"/>
    </source>
</evidence>
<feature type="non-terminal residue" evidence="2">
    <location>
        <position position="110"/>
    </location>
</feature>
<feature type="compositionally biased region" description="Basic and acidic residues" evidence="1">
    <location>
        <begin position="89"/>
        <end position="110"/>
    </location>
</feature>
<reference evidence="2 4" key="1">
    <citation type="submission" date="2018-09" db="EMBL/GenBank/DDBJ databases">
        <title>Genomic investigation of the strawberry pathogen Phytophthora fragariae indicates pathogenicity is determined by transcriptional variation in three key races.</title>
        <authorList>
            <person name="Adams T.M."/>
            <person name="Armitage A.D."/>
            <person name="Sobczyk M.K."/>
            <person name="Bates H.J."/>
            <person name="Dunwell J.M."/>
            <person name="Nellist C.F."/>
            <person name="Harrison R.J."/>
        </authorList>
    </citation>
    <scope>NUCLEOTIDE SEQUENCE [LARGE SCALE GENOMIC DNA]</scope>
    <source>
        <strain evidence="2 4">SCRP249</strain>
        <strain evidence="3 5">SCRP333</strain>
    </source>
</reference>
<dbReference type="EMBL" id="QXFV01013685">
    <property type="protein sequence ID" value="KAE8950687.1"/>
    <property type="molecule type" value="Genomic_DNA"/>
</dbReference>
<keyword evidence="5" id="KW-1185">Reference proteome</keyword>